<sequence length="57" mass="6540">MNVFFTKDRKFPNIHVSGNKALRKKGIGCAQSQDREARKKPRFSIDALEKTLNDSMD</sequence>
<reference evidence="2" key="1">
    <citation type="journal article" date="2012" name="PLoS ONE">
        <title>Gene sets for utilization of primary and secondary nutrition supplies in the distal gut of endangered iberian lynx.</title>
        <authorList>
            <person name="Alcaide M."/>
            <person name="Messina E."/>
            <person name="Richter M."/>
            <person name="Bargiela R."/>
            <person name="Peplies J."/>
            <person name="Huws S.A."/>
            <person name="Newbold C.J."/>
            <person name="Golyshin P.N."/>
            <person name="Simon M.A."/>
            <person name="Lopez G."/>
            <person name="Yakimov M.M."/>
            <person name="Ferrer M."/>
        </authorList>
    </citation>
    <scope>NUCLEOTIDE SEQUENCE</scope>
</reference>
<feature type="compositionally biased region" description="Basic and acidic residues" evidence="1">
    <location>
        <begin position="47"/>
        <end position="57"/>
    </location>
</feature>
<organism evidence="2">
    <name type="scientific">gut metagenome</name>
    <dbReference type="NCBI Taxonomy" id="749906"/>
    <lineage>
        <taxon>unclassified sequences</taxon>
        <taxon>metagenomes</taxon>
        <taxon>organismal metagenomes</taxon>
    </lineage>
</organism>
<dbReference type="EMBL" id="AMCI01001261">
    <property type="protein sequence ID" value="EJX06099.1"/>
    <property type="molecule type" value="Genomic_DNA"/>
</dbReference>
<evidence type="ECO:0000313" key="2">
    <source>
        <dbReference type="EMBL" id="EJX06099.1"/>
    </source>
</evidence>
<proteinExistence type="predicted"/>
<comment type="caution">
    <text evidence="2">The sequence shown here is derived from an EMBL/GenBank/DDBJ whole genome shotgun (WGS) entry which is preliminary data.</text>
</comment>
<feature type="region of interest" description="Disordered" evidence="1">
    <location>
        <begin position="25"/>
        <end position="57"/>
    </location>
</feature>
<gene>
    <name evidence="2" type="ORF">EVA_05797</name>
</gene>
<evidence type="ECO:0000256" key="1">
    <source>
        <dbReference type="SAM" id="MobiDB-lite"/>
    </source>
</evidence>
<dbReference type="AlphaFoldDB" id="J9GGL4"/>
<protein>
    <submittedName>
        <fullName evidence="2">Uncharacterized protein</fullName>
    </submittedName>
</protein>
<name>J9GGL4_9ZZZZ</name>
<accession>J9GGL4</accession>